<organism evidence="2 3">
    <name type="scientific">Galemys pyrenaicus</name>
    <name type="common">Iberian desman</name>
    <name type="synonym">Pyrenean desman</name>
    <dbReference type="NCBI Taxonomy" id="202257"/>
    <lineage>
        <taxon>Eukaryota</taxon>
        <taxon>Metazoa</taxon>
        <taxon>Chordata</taxon>
        <taxon>Craniata</taxon>
        <taxon>Vertebrata</taxon>
        <taxon>Euteleostomi</taxon>
        <taxon>Mammalia</taxon>
        <taxon>Eutheria</taxon>
        <taxon>Laurasiatheria</taxon>
        <taxon>Eulipotyphla</taxon>
        <taxon>Talpidae</taxon>
        <taxon>Galemys</taxon>
    </lineage>
</organism>
<gene>
    <name evidence="2" type="ORF">J0S82_015207</name>
</gene>
<name>A0A8J6DE99_GALPY</name>
<evidence type="ECO:0000256" key="1">
    <source>
        <dbReference type="SAM" id="Phobius"/>
    </source>
</evidence>
<proteinExistence type="predicted"/>
<feature type="non-terminal residue" evidence="2">
    <location>
        <position position="86"/>
    </location>
</feature>
<comment type="caution">
    <text evidence="2">The sequence shown here is derived from an EMBL/GenBank/DDBJ whole genome shotgun (WGS) entry which is preliminary data.</text>
</comment>
<dbReference type="Proteomes" id="UP000700334">
    <property type="component" value="Unassembled WGS sequence"/>
</dbReference>
<evidence type="ECO:0000313" key="2">
    <source>
        <dbReference type="EMBL" id="KAG8505404.1"/>
    </source>
</evidence>
<keyword evidence="3" id="KW-1185">Reference proteome</keyword>
<evidence type="ECO:0000313" key="3">
    <source>
        <dbReference type="Proteomes" id="UP000700334"/>
    </source>
</evidence>
<reference evidence="2" key="1">
    <citation type="journal article" date="2021" name="Evol. Appl.">
        <title>The genome of the Pyrenean desman and the effects of bottlenecks and inbreeding on the genomic landscape of an endangered species.</title>
        <authorList>
            <person name="Escoda L."/>
            <person name="Castresana J."/>
        </authorList>
    </citation>
    <scope>NUCLEOTIDE SEQUENCE</scope>
    <source>
        <strain evidence="2">IBE-C5619</strain>
    </source>
</reference>
<feature type="transmembrane region" description="Helical" evidence="1">
    <location>
        <begin position="6"/>
        <end position="26"/>
    </location>
</feature>
<keyword evidence="1" id="KW-0812">Transmembrane</keyword>
<dbReference type="AlphaFoldDB" id="A0A8J6DE99"/>
<accession>A0A8J6DE99</accession>
<keyword evidence="1" id="KW-1133">Transmembrane helix</keyword>
<sequence length="86" mass="9876">MTLSLVPAWILSIICSFLDAICLHLLEVTGFVMKELVLIKPTFYMPGQEMLPQPDSQKVLDSELEERLEVNTLYFRFTMGILVLLE</sequence>
<protein>
    <submittedName>
        <fullName evidence="2">Uncharacterized protein</fullName>
    </submittedName>
</protein>
<dbReference type="EMBL" id="JAGFMF010012262">
    <property type="protein sequence ID" value="KAG8505404.1"/>
    <property type="molecule type" value="Genomic_DNA"/>
</dbReference>
<keyword evidence="1" id="KW-0472">Membrane</keyword>